<accession>A0ABS6M821</accession>
<keyword evidence="7 9" id="KW-0067">ATP-binding</keyword>
<dbReference type="EC" id="2.7.7.18" evidence="9"/>
<evidence type="ECO:0000313" key="12">
    <source>
        <dbReference type="Proteomes" id="UP000755551"/>
    </source>
</evidence>
<evidence type="ECO:0000256" key="2">
    <source>
        <dbReference type="ARBA" id="ARBA00005019"/>
    </source>
</evidence>
<protein>
    <recommendedName>
        <fullName evidence="9">Probable nicotinate-nucleotide adenylyltransferase</fullName>
        <ecNumber evidence="9">2.7.7.18</ecNumber>
    </recommendedName>
    <alternativeName>
        <fullName evidence="9">Deamido-NAD(+) diphosphorylase</fullName>
    </alternativeName>
    <alternativeName>
        <fullName evidence="9">Deamido-NAD(+) pyrophosphorylase</fullName>
    </alternativeName>
    <alternativeName>
        <fullName evidence="9">Nicotinate mononucleotide adenylyltransferase</fullName>
        <shortName evidence="9">NaMN adenylyltransferase</shortName>
    </alternativeName>
</protein>
<keyword evidence="6 9" id="KW-0547">Nucleotide-binding</keyword>
<dbReference type="NCBIfam" id="TIGR00482">
    <property type="entry name" value="nicotinate (nicotinamide) nucleotide adenylyltransferase"/>
    <property type="match status" value="1"/>
</dbReference>
<dbReference type="EMBL" id="JAHQZT010000003">
    <property type="protein sequence ID" value="MBV0932429.1"/>
    <property type="molecule type" value="Genomic_DNA"/>
</dbReference>
<dbReference type="RefSeq" id="WP_217333855.1">
    <property type="nucleotide sequence ID" value="NZ_JAHQZT010000003.1"/>
</dbReference>
<organism evidence="11 12">
    <name type="scientific">Marinobacterium weihaiense</name>
    <dbReference type="NCBI Taxonomy" id="2851016"/>
    <lineage>
        <taxon>Bacteria</taxon>
        <taxon>Pseudomonadati</taxon>
        <taxon>Pseudomonadota</taxon>
        <taxon>Gammaproteobacteria</taxon>
        <taxon>Oceanospirillales</taxon>
        <taxon>Oceanospirillaceae</taxon>
        <taxon>Marinobacterium</taxon>
    </lineage>
</organism>
<comment type="similarity">
    <text evidence="3 9">Belongs to the NadD family.</text>
</comment>
<evidence type="ECO:0000256" key="9">
    <source>
        <dbReference type="HAMAP-Rule" id="MF_00244"/>
    </source>
</evidence>
<evidence type="ECO:0000256" key="6">
    <source>
        <dbReference type="ARBA" id="ARBA00022741"/>
    </source>
</evidence>
<evidence type="ECO:0000256" key="5">
    <source>
        <dbReference type="ARBA" id="ARBA00022695"/>
    </source>
</evidence>
<dbReference type="GO" id="GO:0004515">
    <property type="term" value="F:nicotinate-nucleotide adenylyltransferase activity"/>
    <property type="evidence" value="ECO:0007669"/>
    <property type="project" value="UniProtKB-EC"/>
</dbReference>
<keyword evidence="12" id="KW-1185">Reference proteome</keyword>
<keyword evidence="9" id="KW-0520">NAD</keyword>
<dbReference type="PANTHER" id="PTHR39321">
    <property type="entry name" value="NICOTINATE-NUCLEOTIDE ADENYLYLTRANSFERASE-RELATED"/>
    <property type="match status" value="1"/>
</dbReference>
<evidence type="ECO:0000256" key="1">
    <source>
        <dbReference type="ARBA" id="ARBA00002324"/>
    </source>
</evidence>
<keyword evidence="4 9" id="KW-0808">Transferase</keyword>
<dbReference type="Proteomes" id="UP000755551">
    <property type="component" value="Unassembled WGS sequence"/>
</dbReference>
<dbReference type="PANTHER" id="PTHR39321:SF3">
    <property type="entry name" value="PHOSPHOPANTETHEINE ADENYLYLTRANSFERASE"/>
    <property type="match status" value="1"/>
</dbReference>
<evidence type="ECO:0000313" key="11">
    <source>
        <dbReference type="EMBL" id="MBV0932429.1"/>
    </source>
</evidence>
<evidence type="ECO:0000259" key="10">
    <source>
        <dbReference type="Pfam" id="PF01467"/>
    </source>
</evidence>
<evidence type="ECO:0000256" key="3">
    <source>
        <dbReference type="ARBA" id="ARBA00009014"/>
    </source>
</evidence>
<gene>
    <name evidence="9 11" type="primary">nadD</name>
    <name evidence="11" type="ORF">KTN04_03625</name>
</gene>
<feature type="domain" description="Cytidyltransferase-like" evidence="10">
    <location>
        <begin position="6"/>
        <end position="185"/>
    </location>
</feature>
<comment type="function">
    <text evidence="1 9">Catalyzes the reversible adenylation of nicotinate mononucleotide (NaMN) to nicotinic acid adenine dinucleotide (NaAD).</text>
</comment>
<dbReference type="HAMAP" id="MF_00244">
    <property type="entry name" value="NaMN_adenylyltr"/>
    <property type="match status" value="1"/>
</dbReference>
<dbReference type="NCBIfam" id="NF000839">
    <property type="entry name" value="PRK00071.1-1"/>
    <property type="match status" value="1"/>
</dbReference>
<dbReference type="CDD" id="cd02165">
    <property type="entry name" value="NMNAT"/>
    <property type="match status" value="1"/>
</dbReference>
<dbReference type="InterPro" id="IPR004821">
    <property type="entry name" value="Cyt_trans-like"/>
</dbReference>
<keyword evidence="5 9" id="KW-0548">Nucleotidyltransferase</keyword>
<comment type="pathway">
    <text evidence="2 9">Cofactor biosynthesis; NAD(+) biosynthesis; deamido-NAD(+) from nicotinate D-ribonucleotide: step 1/1.</text>
</comment>
<sequence length="215" mass="24230">MQPLVFMGGTFDPVHNGHLRTALELKQWLGVDQVCLIPSGAPVHRDEPGCTPRQRLAMVQQAVADEPALCADPREIESDAPSYSLLTLQALREERGPVCPIIMTMGMDAYQNLPGWHRWESLLEYAHILVLARPGYEGTDASEELQRFTRRHQAADVNELLTTPAGRVFIQELTPLGISATQIRQQIAQGQSPRYLLPEPVWHYICQHTLYGYHQ</sequence>
<name>A0ABS6M821_9GAMM</name>
<dbReference type="Pfam" id="PF01467">
    <property type="entry name" value="CTP_transf_like"/>
    <property type="match status" value="1"/>
</dbReference>
<keyword evidence="9" id="KW-0662">Pyridine nucleotide biosynthesis</keyword>
<evidence type="ECO:0000256" key="8">
    <source>
        <dbReference type="ARBA" id="ARBA00048721"/>
    </source>
</evidence>
<dbReference type="NCBIfam" id="TIGR00125">
    <property type="entry name" value="cyt_tran_rel"/>
    <property type="match status" value="1"/>
</dbReference>
<evidence type="ECO:0000256" key="4">
    <source>
        <dbReference type="ARBA" id="ARBA00022679"/>
    </source>
</evidence>
<evidence type="ECO:0000256" key="7">
    <source>
        <dbReference type="ARBA" id="ARBA00022840"/>
    </source>
</evidence>
<reference evidence="11 12" key="1">
    <citation type="submission" date="2021-06" db="EMBL/GenBank/DDBJ databases">
        <title>Bacterium isolated from marine sediment.</title>
        <authorList>
            <person name="Zhu K.-L."/>
            <person name="Du Z.-J."/>
            <person name="Liang Q.-Y."/>
        </authorList>
    </citation>
    <scope>NUCLEOTIDE SEQUENCE [LARGE SCALE GENOMIC DNA]</scope>
    <source>
        <strain evidence="11 12">A346</strain>
    </source>
</reference>
<comment type="catalytic activity">
    <reaction evidence="8 9">
        <text>nicotinate beta-D-ribonucleotide + ATP + H(+) = deamido-NAD(+) + diphosphate</text>
        <dbReference type="Rhea" id="RHEA:22860"/>
        <dbReference type="ChEBI" id="CHEBI:15378"/>
        <dbReference type="ChEBI" id="CHEBI:30616"/>
        <dbReference type="ChEBI" id="CHEBI:33019"/>
        <dbReference type="ChEBI" id="CHEBI:57502"/>
        <dbReference type="ChEBI" id="CHEBI:58437"/>
        <dbReference type="EC" id="2.7.7.18"/>
    </reaction>
</comment>
<comment type="caution">
    <text evidence="11">The sequence shown here is derived from an EMBL/GenBank/DDBJ whole genome shotgun (WGS) entry which is preliminary data.</text>
</comment>
<proteinExistence type="inferred from homology"/>
<dbReference type="InterPro" id="IPR005248">
    <property type="entry name" value="NadD/NMNAT"/>
</dbReference>